<feature type="compositionally biased region" description="Low complexity" evidence="3">
    <location>
        <begin position="408"/>
        <end position="417"/>
    </location>
</feature>
<dbReference type="InterPro" id="IPR036388">
    <property type="entry name" value="WH-like_DNA-bd_sf"/>
</dbReference>
<feature type="compositionally biased region" description="Low complexity" evidence="3">
    <location>
        <begin position="749"/>
        <end position="775"/>
    </location>
</feature>
<proteinExistence type="predicted"/>
<feature type="compositionally biased region" description="Low complexity" evidence="3">
    <location>
        <begin position="301"/>
        <end position="322"/>
    </location>
</feature>
<feature type="compositionally biased region" description="Polar residues" evidence="3">
    <location>
        <begin position="1"/>
        <end position="11"/>
    </location>
</feature>
<dbReference type="eggNOG" id="KOG2590">
    <property type="taxonomic scope" value="Eukaryota"/>
</dbReference>
<feature type="compositionally biased region" description="Basic and acidic residues" evidence="3">
    <location>
        <begin position="483"/>
        <end position="496"/>
    </location>
</feature>
<reference evidence="5 6" key="1">
    <citation type="journal article" date="2010" name="Science">
        <title>Pathogenicity determinants in smut fungi revealed by genome comparison.</title>
        <authorList>
            <person name="Schirawski J."/>
            <person name="Mannhaupt G."/>
            <person name="Muench K."/>
            <person name="Brefort T."/>
            <person name="Schipper K."/>
            <person name="Doehlemann G."/>
            <person name="Di Stasio M."/>
            <person name="Roessel N."/>
            <person name="Mendoza-Mendoza A."/>
            <person name="Pester D."/>
            <person name="Mueller O."/>
            <person name="Winterberg B."/>
            <person name="Meyer E."/>
            <person name="Ghareeb H."/>
            <person name="Wollenberg T."/>
            <person name="Muensterkoetter M."/>
            <person name="Wong P."/>
            <person name="Walter M."/>
            <person name="Stukenbrock E."/>
            <person name="Gueldener U."/>
            <person name="Kahmann R."/>
        </authorList>
    </citation>
    <scope>NUCLEOTIDE SEQUENCE [LARGE SCALE GENOMIC DNA]</scope>
    <source>
        <strain evidence="6">SRZ2</strain>
    </source>
</reference>
<feature type="compositionally biased region" description="Polar residues" evidence="3">
    <location>
        <begin position="420"/>
        <end position="430"/>
    </location>
</feature>
<dbReference type="GO" id="GO:0003723">
    <property type="term" value="F:RNA binding"/>
    <property type="evidence" value="ECO:0007669"/>
    <property type="project" value="UniProtKB-UniRule"/>
</dbReference>
<evidence type="ECO:0000313" key="6">
    <source>
        <dbReference type="Proteomes" id="UP000008867"/>
    </source>
</evidence>
<feature type="compositionally biased region" description="Low complexity" evidence="3">
    <location>
        <begin position="590"/>
        <end position="599"/>
    </location>
</feature>
<dbReference type="EMBL" id="FQ311441">
    <property type="protein sequence ID" value="CBQ70426.1"/>
    <property type="molecule type" value="Genomic_DNA"/>
</dbReference>
<dbReference type="CDD" id="cd07323">
    <property type="entry name" value="LAM"/>
    <property type="match status" value="1"/>
</dbReference>
<feature type="compositionally biased region" description="Low complexity" evidence="3">
    <location>
        <begin position="195"/>
        <end position="209"/>
    </location>
</feature>
<dbReference type="OrthoDB" id="340227at2759"/>
<feature type="compositionally biased region" description="Low complexity" evidence="3">
    <location>
        <begin position="142"/>
        <end position="157"/>
    </location>
</feature>
<accession>E6ZT69</accession>
<feature type="compositionally biased region" description="Low complexity" evidence="3">
    <location>
        <begin position="258"/>
        <end position="272"/>
    </location>
</feature>
<feature type="region of interest" description="Disordered" evidence="3">
    <location>
        <begin position="393"/>
        <end position="841"/>
    </location>
</feature>
<feature type="compositionally biased region" description="Polar residues" evidence="3">
    <location>
        <begin position="815"/>
        <end position="836"/>
    </location>
</feature>
<dbReference type="InterPro" id="IPR036390">
    <property type="entry name" value="WH_DNA-bd_sf"/>
</dbReference>
<evidence type="ECO:0000256" key="3">
    <source>
        <dbReference type="SAM" id="MobiDB-lite"/>
    </source>
</evidence>
<protein>
    <recommendedName>
        <fullName evidence="4">HTH La-type RNA-binding domain-containing protein</fullName>
    </recommendedName>
</protein>
<feature type="region of interest" description="Disordered" evidence="3">
    <location>
        <begin position="1"/>
        <end position="338"/>
    </location>
</feature>
<dbReference type="PANTHER" id="PTHR22792:SF62">
    <property type="entry name" value="LA-RELATED PROTEIN 7"/>
    <property type="match status" value="1"/>
</dbReference>
<feature type="compositionally biased region" description="Polar residues" evidence="3">
    <location>
        <begin position="780"/>
        <end position="806"/>
    </location>
</feature>
<dbReference type="SUPFAM" id="SSF46785">
    <property type="entry name" value="Winged helix' DNA-binding domain"/>
    <property type="match status" value="1"/>
</dbReference>
<evidence type="ECO:0000259" key="4">
    <source>
        <dbReference type="PROSITE" id="PS50961"/>
    </source>
</evidence>
<feature type="compositionally biased region" description="Basic and acidic residues" evidence="3">
    <location>
        <begin position="115"/>
        <end position="133"/>
    </location>
</feature>
<dbReference type="Pfam" id="PF05383">
    <property type="entry name" value="La"/>
    <property type="match status" value="1"/>
</dbReference>
<sequence>MSAWSSSTGKAQLSYADRLRQASKSNPTTKQDPSPPISFATRAVPQEAVKTSNPSASLSAPIAPSRRLSSASSAAGAAAATSNSAPRPSATPSTASADSSATSLANSGPPVNVWEARRKQLADREAEKERERQAVLAQQRKASPAVTAAPSSAGATPNKPKQTPATPRKSNERHSKGSTGSSQSERKPTKPTQQSSSRTSNSVSISSSSPTAAAPIPGKANASATASKPNHAAPSIRAAKVDNGVAEEARSVTKPDDSSAAAASSTQATASSNKTPKNKVDDHVQTPDAAKTPSKQHDRAANASAPAQSAAAQVPPSSALSVQTGSAQPFVHDDIPGSPATVASAIEEVLKNGGAHGAQTEEDDAWLARIHLLNGGQNMPKFGGFGPNGVSGLSDEAEMQAAKKAERAVAAAWGAGKSVWNKSQQQQTRADSGKDASSDTVKNASAQGTPQGATADSEDGGAAAAVNGTSADTKDSDASAAKDSQKADPTSGEKPDASSSNTTAGKQKPRAPADQQKPGKGAKASAANVPPFEDVNYWPSPLNAGKKLADKSRASVGISDQDKPEANKAPQSKAPKSLYETLDELQVRIAPGVNPQQPGGAAGARKGKQQWVSILPEITHASTPASGAKVNRPPVDAKAGKGANKQQQQQQRKDANKGAAQTNQGAQPSAKKDGANKPNKSQAKEGAADVSTGTKASVAKDESRGLPSSQSDKVNAATNKANARSSDAHSTPAKPSSQTQTQEAEHAQTRAAESASASTEAKTTSTPAPTPSARADLPAKQSQHGQQTRTNPRLNGVSTSSFQSHPNGVRPPRSGASSGTGTPITNRSSPRGSVASSPKVHALPRAAAQLSTDAASTPYAAQPPPLFYGPSGAAAPMLSAGPTNALTAHGGAAWLPYNPYARPAAYMLDATAQTGAPLPAGVLGQLLAQMEFYFSQHNLQGDFFLRQKMDAQGWVDIAVVAGFKRVQAITRDVGMVKDALLHSAVLDVDEQGMRVRRRFGWELYTLPSAAGVSANGNVRAEEGDTAAPTARAEEDEDALGVVAASGFGGALEA</sequence>
<dbReference type="HOGENOM" id="CLU_290734_0_0_1"/>
<dbReference type="PANTHER" id="PTHR22792">
    <property type="entry name" value="LUPUS LA PROTEIN-RELATED"/>
    <property type="match status" value="1"/>
</dbReference>
<gene>
    <name evidence="5" type="ORF">sr12320</name>
</gene>
<feature type="compositionally biased region" description="Polar residues" evidence="3">
    <location>
        <begin position="706"/>
        <end position="737"/>
    </location>
</feature>
<keyword evidence="6" id="KW-1185">Reference proteome</keyword>
<dbReference type="PROSITE" id="PS50961">
    <property type="entry name" value="HTH_LA"/>
    <property type="match status" value="1"/>
</dbReference>
<dbReference type="Gene3D" id="1.10.10.10">
    <property type="entry name" value="Winged helix-like DNA-binding domain superfamily/Winged helix DNA-binding domain"/>
    <property type="match status" value="1"/>
</dbReference>
<feature type="compositionally biased region" description="Polar residues" evidence="3">
    <location>
        <begin position="438"/>
        <end position="454"/>
    </location>
</feature>
<evidence type="ECO:0000313" key="5">
    <source>
        <dbReference type="EMBL" id="CBQ70426.1"/>
    </source>
</evidence>
<feature type="domain" description="HTH La-type RNA-binding" evidence="4">
    <location>
        <begin position="916"/>
        <end position="1005"/>
    </location>
</feature>
<keyword evidence="1 2" id="KW-0694">RNA-binding</keyword>
<feature type="compositionally biased region" description="Basic and acidic residues" evidence="3">
    <location>
        <begin position="247"/>
        <end position="257"/>
    </location>
</feature>
<feature type="compositionally biased region" description="Low complexity" evidence="3">
    <location>
        <begin position="52"/>
        <end position="107"/>
    </location>
</feature>
<feature type="compositionally biased region" description="Low complexity" evidence="3">
    <location>
        <begin position="636"/>
        <end position="650"/>
    </location>
</feature>
<dbReference type="Proteomes" id="UP000008867">
    <property type="component" value="Chromosome 2"/>
</dbReference>
<evidence type="ECO:0000256" key="1">
    <source>
        <dbReference type="ARBA" id="ARBA00022884"/>
    </source>
</evidence>
<dbReference type="VEuPathDB" id="FungiDB:sr12320"/>
<dbReference type="SMART" id="SM00715">
    <property type="entry name" value="LA"/>
    <property type="match status" value="1"/>
</dbReference>
<dbReference type="InterPro" id="IPR006630">
    <property type="entry name" value="La_HTH"/>
</dbReference>
<feature type="compositionally biased region" description="Polar residues" evidence="3">
    <location>
        <begin position="22"/>
        <end position="32"/>
    </location>
</feature>
<name>E6ZT69_SPORE</name>
<dbReference type="AlphaFoldDB" id="E6ZT69"/>
<evidence type="ECO:0000256" key="2">
    <source>
        <dbReference type="PROSITE-ProRule" id="PRU00332"/>
    </source>
</evidence>
<organism evidence="5 6">
    <name type="scientific">Sporisorium reilianum (strain SRZ2)</name>
    <name type="common">Maize head smut fungus</name>
    <dbReference type="NCBI Taxonomy" id="999809"/>
    <lineage>
        <taxon>Eukaryota</taxon>
        <taxon>Fungi</taxon>
        <taxon>Dikarya</taxon>
        <taxon>Basidiomycota</taxon>
        <taxon>Ustilaginomycotina</taxon>
        <taxon>Ustilaginomycetes</taxon>
        <taxon>Ustilaginales</taxon>
        <taxon>Ustilaginaceae</taxon>
        <taxon>Sporisorium</taxon>
    </lineage>
</organism>
<dbReference type="InterPro" id="IPR045180">
    <property type="entry name" value="La_dom_prot"/>
</dbReference>